<evidence type="ECO:0000313" key="3">
    <source>
        <dbReference type="Proteomes" id="UP001627284"/>
    </source>
</evidence>
<feature type="compositionally biased region" description="Low complexity" evidence="1">
    <location>
        <begin position="15"/>
        <end position="27"/>
    </location>
</feature>
<comment type="caution">
    <text evidence="2">The sequence shown here is derived from an EMBL/GenBank/DDBJ whole genome shotgun (WGS) entry which is preliminary data.</text>
</comment>
<reference evidence="2 3" key="1">
    <citation type="submission" date="2024-05" db="EMBL/GenBank/DDBJ databases">
        <title>De novo assembly of an allotetraploid wild potato.</title>
        <authorList>
            <person name="Hosaka A.J."/>
        </authorList>
    </citation>
    <scope>NUCLEOTIDE SEQUENCE [LARGE SCALE GENOMIC DNA]</scope>
    <source>
        <tissue evidence="2">Young leaves</tissue>
    </source>
</reference>
<name>A0ABD2SUU5_9SOLN</name>
<feature type="non-terminal residue" evidence="2">
    <location>
        <position position="1"/>
    </location>
</feature>
<proteinExistence type="predicted"/>
<protein>
    <submittedName>
        <fullName evidence="2">Uncharacterized protein</fullName>
    </submittedName>
</protein>
<accession>A0ABD2SUU5</accession>
<dbReference type="AlphaFoldDB" id="A0ABD2SUU5"/>
<feature type="compositionally biased region" description="Polar residues" evidence="1">
    <location>
        <begin position="92"/>
        <end position="102"/>
    </location>
</feature>
<feature type="compositionally biased region" description="Polar residues" evidence="1">
    <location>
        <begin position="37"/>
        <end position="57"/>
    </location>
</feature>
<sequence length="169" mass="18132">LPLLLSPPPSPPLPLQRSLSPPLFSFLRRTDAARSGQRASEQRQQPATTAAPTNNKSAAALPLIGDNCSNSGEIPAATPPPSSSLLLDSGGRQPTTAGQQHQRAAVPRIAPPPPLSSPAKLEEFNNKASYFDKSSRVNILFLISTDFKILTDLFRSVQSITLGLWKEEN</sequence>
<dbReference type="EMBL" id="JBJKTR010000013">
    <property type="protein sequence ID" value="KAL3347713.1"/>
    <property type="molecule type" value="Genomic_DNA"/>
</dbReference>
<evidence type="ECO:0000256" key="1">
    <source>
        <dbReference type="SAM" id="MobiDB-lite"/>
    </source>
</evidence>
<feature type="region of interest" description="Disordered" evidence="1">
    <location>
        <begin position="1"/>
        <end position="117"/>
    </location>
</feature>
<dbReference type="Proteomes" id="UP001627284">
    <property type="component" value="Unassembled WGS sequence"/>
</dbReference>
<evidence type="ECO:0000313" key="2">
    <source>
        <dbReference type="EMBL" id="KAL3347713.1"/>
    </source>
</evidence>
<gene>
    <name evidence="2" type="ORF">AABB24_021410</name>
</gene>
<keyword evidence="3" id="KW-1185">Reference proteome</keyword>
<organism evidence="2 3">
    <name type="scientific">Solanum stoloniferum</name>
    <dbReference type="NCBI Taxonomy" id="62892"/>
    <lineage>
        <taxon>Eukaryota</taxon>
        <taxon>Viridiplantae</taxon>
        <taxon>Streptophyta</taxon>
        <taxon>Embryophyta</taxon>
        <taxon>Tracheophyta</taxon>
        <taxon>Spermatophyta</taxon>
        <taxon>Magnoliopsida</taxon>
        <taxon>eudicotyledons</taxon>
        <taxon>Gunneridae</taxon>
        <taxon>Pentapetalae</taxon>
        <taxon>asterids</taxon>
        <taxon>lamiids</taxon>
        <taxon>Solanales</taxon>
        <taxon>Solanaceae</taxon>
        <taxon>Solanoideae</taxon>
        <taxon>Solaneae</taxon>
        <taxon>Solanum</taxon>
    </lineage>
</organism>
<feature type="compositionally biased region" description="Pro residues" evidence="1">
    <location>
        <begin position="1"/>
        <end position="14"/>
    </location>
</feature>